<keyword evidence="4 7" id="KW-0227">DNA damage</keyword>
<dbReference type="InterPro" id="IPR018085">
    <property type="entry name" value="Ura-DNA_Glyclase_AS"/>
</dbReference>
<name>A0A8T2UK99_CERRI</name>
<dbReference type="OrthoDB" id="10031947at2759"/>
<evidence type="ECO:0000259" key="10">
    <source>
        <dbReference type="SMART" id="SM00986"/>
    </source>
</evidence>
<evidence type="ECO:0000313" key="12">
    <source>
        <dbReference type="Proteomes" id="UP000825935"/>
    </source>
</evidence>
<dbReference type="PROSITE" id="PS00130">
    <property type="entry name" value="U_DNA_GLYCOSYLASE"/>
    <property type="match status" value="1"/>
</dbReference>
<proteinExistence type="inferred from homology"/>
<dbReference type="GO" id="GO:0005739">
    <property type="term" value="C:mitochondrion"/>
    <property type="evidence" value="ECO:0007669"/>
    <property type="project" value="UniProtKB-SubCell"/>
</dbReference>
<evidence type="ECO:0000256" key="4">
    <source>
        <dbReference type="ARBA" id="ARBA00022763"/>
    </source>
</evidence>
<dbReference type="HAMAP" id="MF_00148">
    <property type="entry name" value="UDG"/>
    <property type="match status" value="1"/>
</dbReference>
<comment type="subcellular location">
    <subcellularLocation>
        <location evidence="7">Mitochondrion</location>
    </subcellularLocation>
    <subcellularLocation>
        <location evidence="7">Nucleus</location>
    </subcellularLocation>
</comment>
<evidence type="ECO:0000256" key="8">
    <source>
        <dbReference type="PROSITE-ProRule" id="PRU10072"/>
    </source>
</evidence>
<reference evidence="11" key="1">
    <citation type="submission" date="2021-08" db="EMBL/GenBank/DDBJ databases">
        <title>WGS assembly of Ceratopteris richardii.</title>
        <authorList>
            <person name="Marchant D.B."/>
            <person name="Chen G."/>
            <person name="Jenkins J."/>
            <person name="Shu S."/>
            <person name="Leebens-Mack J."/>
            <person name="Grimwood J."/>
            <person name="Schmutz J."/>
            <person name="Soltis P."/>
            <person name="Soltis D."/>
            <person name="Chen Z.-H."/>
        </authorList>
    </citation>
    <scope>NUCLEOTIDE SEQUENCE</scope>
    <source>
        <strain evidence="11">Whitten #5841</strain>
        <tissue evidence="11">Leaf</tissue>
    </source>
</reference>
<evidence type="ECO:0000256" key="6">
    <source>
        <dbReference type="ARBA" id="ARBA00023204"/>
    </source>
</evidence>
<evidence type="ECO:0000256" key="1">
    <source>
        <dbReference type="ARBA" id="ARBA00001400"/>
    </source>
</evidence>
<evidence type="ECO:0000313" key="11">
    <source>
        <dbReference type="EMBL" id="KAH7435852.1"/>
    </source>
</evidence>
<keyword evidence="5 7" id="KW-0378">Hydrolase</keyword>
<sequence length="322" mass="35591">MAPKSKSIAGYFGAPKRLKNEQGVVAPSPSTCGDLDEKQATEDGEINTVQSLETQEILTQEQKIRVELNKSAADAIRNIRICEDRVASAKAQGLSFPDFKDLLVESSWLKVLASELEKPYVEKLSQFVRDEASAGYPIYPPAAKIFTAFNSCPFHKVKVVILGQDPYHGPGQAMGLCFSVEKGVKFPPSLLNIFKEIQNDVGCTIPPHGNLEKWSYQGVLLLNTVLTVHGGKPNSHAKKGWEEFTDAAIKSLSSQRSGIVFLLWGSSAQEKIRLINENSHHVLRAAHPSGLSAHKGFFKCRHFSQTNKILEKQNLLPIDWQV</sequence>
<dbReference type="Proteomes" id="UP000825935">
    <property type="component" value="Chromosome 6"/>
</dbReference>
<evidence type="ECO:0000256" key="3">
    <source>
        <dbReference type="ARBA" id="ARBA00012030"/>
    </source>
</evidence>
<gene>
    <name evidence="11" type="ORF">KP509_06G081600</name>
</gene>
<dbReference type="NCBIfam" id="NF003591">
    <property type="entry name" value="PRK05254.1-4"/>
    <property type="match status" value="1"/>
</dbReference>
<dbReference type="FunFam" id="3.40.470.10:FF:000001">
    <property type="entry name" value="Uracil-DNA glycosylase"/>
    <property type="match status" value="1"/>
</dbReference>
<keyword evidence="7" id="KW-0496">Mitochondrion</keyword>
<dbReference type="Pfam" id="PF03167">
    <property type="entry name" value="UDG"/>
    <property type="match status" value="1"/>
</dbReference>
<accession>A0A8T2UK99</accession>
<feature type="domain" description="Uracil-DNA glycosylase-like" evidence="10">
    <location>
        <begin position="150"/>
        <end position="310"/>
    </location>
</feature>
<comment type="function">
    <text evidence="7 9">Excises uracil residues from the DNA which can arise as a result of misincorporation of dUMP residues by DNA polymerase or due to deamination of cytosine.</text>
</comment>
<protein>
    <recommendedName>
        <fullName evidence="3 7">Uracil-DNA glycosylase</fullName>
        <shortName evidence="7">UDG</shortName>
        <ecNumber evidence="3 7">3.2.2.27</ecNumber>
    </recommendedName>
</protein>
<evidence type="ECO:0000256" key="9">
    <source>
        <dbReference type="RuleBase" id="RU003780"/>
    </source>
</evidence>
<evidence type="ECO:0000256" key="2">
    <source>
        <dbReference type="ARBA" id="ARBA00008184"/>
    </source>
</evidence>
<dbReference type="NCBIfam" id="NF003592">
    <property type="entry name" value="PRK05254.1-5"/>
    <property type="match status" value="1"/>
</dbReference>
<dbReference type="SMART" id="SM00987">
    <property type="entry name" value="UreE_C"/>
    <property type="match status" value="1"/>
</dbReference>
<dbReference type="PANTHER" id="PTHR11264:SF0">
    <property type="entry name" value="URACIL-DNA GLYCOSYLASE"/>
    <property type="match status" value="1"/>
</dbReference>
<dbReference type="OMA" id="PDNGYLM"/>
<dbReference type="CDD" id="cd10027">
    <property type="entry name" value="UDG-F1-like"/>
    <property type="match status" value="1"/>
</dbReference>
<evidence type="ECO:0000256" key="7">
    <source>
        <dbReference type="HAMAP-Rule" id="MF_03166"/>
    </source>
</evidence>
<dbReference type="InterPro" id="IPR036895">
    <property type="entry name" value="Uracil-DNA_glycosylase-like_sf"/>
</dbReference>
<keyword evidence="7" id="KW-0539">Nucleus</keyword>
<dbReference type="AlphaFoldDB" id="A0A8T2UK99"/>
<keyword evidence="6 7" id="KW-0234">DNA repair</keyword>
<comment type="similarity">
    <text evidence="2 7 9">Belongs to the uracil-DNA glycosylase (UDG) superfamily. UNG family.</text>
</comment>
<keyword evidence="12" id="KW-1185">Reference proteome</keyword>
<dbReference type="NCBIfam" id="TIGR00628">
    <property type="entry name" value="ung"/>
    <property type="match status" value="1"/>
</dbReference>
<dbReference type="GO" id="GO:0097510">
    <property type="term" value="P:base-excision repair, AP site formation via deaminated base removal"/>
    <property type="evidence" value="ECO:0007669"/>
    <property type="project" value="TreeGrafter"/>
</dbReference>
<dbReference type="EC" id="3.2.2.27" evidence="3 7"/>
<dbReference type="GO" id="GO:0005634">
    <property type="term" value="C:nucleus"/>
    <property type="evidence" value="ECO:0007669"/>
    <property type="project" value="UniProtKB-SubCell"/>
</dbReference>
<dbReference type="Gene3D" id="3.40.470.10">
    <property type="entry name" value="Uracil-DNA glycosylase-like domain"/>
    <property type="match status" value="1"/>
</dbReference>
<dbReference type="InterPro" id="IPR005122">
    <property type="entry name" value="Uracil-DNA_glycosylase-like"/>
</dbReference>
<dbReference type="PANTHER" id="PTHR11264">
    <property type="entry name" value="URACIL-DNA GLYCOSYLASE"/>
    <property type="match status" value="1"/>
</dbReference>
<feature type="active site" description="Proton acceptor" evidence="7 8">
    <location>
        <position position="165"/>
    </location>
</feature>
<dbReference type="InterPro" id="IPR002043">
    <property type="entry name" value="UDG_fam1"/>
</dbReference>
<dbReference type="GO" id="GO:0004844">
    <property type="term" value="F:uracil DNA N-glycosylase activity"/>
    <property type="evidence" value="ECO:0007669"/>
    <property type="project" value="UniProtKB-UniRule"/>
</dbReference>
<dbReference type="NCBIfam" id="NF003589">
    <property type="entry name" value="PRK05254.1-2"/>
    <property type="match status" value="1"/>
</dbReference>
<dbReference type="SUPFAM" id="SSF52141">
    <property type="entry name" value="Uracil-DNA glycosylase-like"/>
    <property type="match status" value="1"/>
</dbReference>
<dbReference type="NCBIfam" id="NF003588">
    <property type="entry name" value="PRK05254.1-1"/>
    <property type="match status" value="1"/>
</dbReference>
<dbReference type="EMBL" id="CM035411">
    <property type="protein sequence ID" value="KAH7435852.1"/>
    <property type="molecule type" value="Genomic_DNA"/>
</dbReference>
<organism evidence="11 12">
    <name type="scientific">Ceratopteris richardii</name>
    <name type="common">Triangle waterfern</name>
    <dbReference type="NCBI Taxonomy" id="49495"/>
    <lineage>
        <taxon>Eukaryota</taxon>
        <taxon>Viridiplantae</taxon>
        <taxon>Streptophyta</taxon>
        <taxon>Embryophyta</taxon>
        <taxon>Tracheophyta</taxon>
        <taxon>Polypodiopsida</taxon>
        <taxon>Polypodiidae</taxon>
        <taxon>Polypodiales</taxon>
        <taxon>Pteridineae</taxon>
        <taxon>Pteridaceae</taxon>
        <taxon>Parkerioideae</taxon>
        <taxon>Ceratopteris</taxon>
    </lineage>
</organism>
<comment type="caution">
    <text evidence="11">The sequence shown here is derived from an EMBL/GenBank/DDBJ whole genome shotgun (WGS) entry which is preliminary data.</text>
</comment>
<evidence type="ECO:0000256" key="5">
    <source>
        <dbReference type="ARBA" id="ARBA00022801"/>
    </source>
</evidence>
<dbReference type="SMART" id="SM00986">
    <property type="entry name" value="UDG"/>
    <property type="match status" value="1"/>
</dbReference>
<comment type="catalytic activity">
    <reaction evidence="1 7 9">
        <text>Hydrolyzes single-stranded DNA or mismatched double-stranded DNA and polynucleotides, releasing free uracil.</text>
        <dbReference type="EC" id="3.2.2.27"/>
    </reaction>
</comment>